<organism evidence="10 11">
    <name type="scientific">Arthrobacter ginkgonis</name>
    <dbReference type="NCBI Taxonomy" id="1630594"/>
    <lineage>
        <taxon>Bacteria</taxon>
        <taxon>Bacillati</taxon>
        <taxon>Actinomycetota</taxon>
        <taxon>Actinomycetes</taxon>
        <taxon>Micrococcales</taxon>
        <taxon>Micrococcaceae</taxon>
        <taxon>Arthrobacter</taxon>
    </lineage>
</organism>
<evidence type="ECO:0000256" key="7">
    <source>
        <dbReference type="ARBA" id="ARBA00023136"/>
    </source>
</evidence>
<dbReference type="SUPFAM" id="SSF103473">
    <property type="entry name" value="MFS general substrate transporter"/>
    <property type="match status" value="1"/>
</dbReference>
<sequence>MATTLNSAPASAPAAAPRRNGVVKTLIGTGAGNAVEWYDWAVYATFASFISTQLFSKQDPSSAFLATLAIFAVGFVARPFGGFVFGWIGDRVGRKASMTLCVGLASLGSLAIGLTPSYESIGAGASLMLLVARLIQGLAHGGELPSAQTYLSEMAPASRRGYWASLIYVSGTAGILFGTLLGAVLSTVLAKTQMAEFGWRIPFLLGAVLGLVALVMRSRMDESEVFEAKKAAEKAAGEAPAAAHDGVVTGHAAPARGGLFASLARHWRQALQVIGLTVGMTVVYYVWGVSTPAYAINVLGIDPAGALWAGVCANIVFIVALPLWGRLSDRIGRKPVLIISAVGAAALFFPATWFVRDAAWQLGVAMAVMLIFIAGSASIVPAVYAELFPTSVRTMGVAVPYGICVAVFGGSAAYLQAGFGQWFGSAGTTAFGGYTVILLLVSAATVLGLRESRGLDLGAKE</sequence>
<reference evidence="11" key="1">
    <citation type="journal article" date="2019" name="Int. J. Syst. Evol. Microbiol.">
        <title>The Global Catalogue of Microorganisms (GCM) 10K type strain sequencing project: providing services to taxonomists for standard genome sequencing and annotation.</title>
        <authorList>
            <consortium name="The Broad Institute Genomics Platform"/>
            <consortium name="The Broad Institute Genome Sequencing Center for Infectious Disease"/>
            <person name="Wu L."/>
            <person name="Ma J."/>
        </authorList>
    </citation>
    <scope>NUCLEOTIDE SEQUENCE [LARGE SCALE GENOMIC DNA]</scope>
    <source>
        <strain evidence="11">JCM 30742</strain>
    </source>
</reference>
<evidence type="ECO:0000259" key="9">
    <source>
        <dbReference type="PROSITE" id="PS50850"/>
    </source>
</evidence>
<dbReference type="InterPro" id="IPR005829">
    <property type="entry name" value="Sugar_transporter_CS"/>
</dbReference>
<dbReference type="Pfam" id="PF00083">
    <property type="entry name" value="Sugar_tr"/>
    <property type="match status" value="1"/>
</dbReference>
<dbReference type="PROSITE" id="PS50850">
    <property type="entry name" value="MFS"/>
    <property type="match status" value="1"/>
</dbReference>
<dbReference type="InterPro" id="IPR020846">
    <property type="entry name" value="MFS_dom"/>
</dbReference>
<comment type="caution">
    <text evidence="10">The sequence shown here is derived from an EMBL/GenBank/DDBJ whole genome shotgun (WGS) entry which is preliminary data.</text>
</comment>
<evidence type="ECO:0000256" key="4">
    <source>
        <dbReference type="ARBA" id="ARBA00022692"/>
    </source>
</evidence>
<dbReference type="Gene3D" id="1.20.1250.20">
    <property type="entry name" value="MFS general substrate transporter like domains"/>
    <property type="match status" value="2"/>
</dbReference>
<keyword evidence="4 8" id="KW-0812">Transmembrane</keyword>
<dbReference type="EMBL" id="BAABEO010000009">
    <property type="protein sequence ID" value="GAA3677405.1"/>
    <property type="molecule type" value="Genomic_DNA"/>
</dbReference>
<dbReference type="InterPro" id="IPR051084">
    <property type="entry name" value="H+-coupled_symporters"/>
</dbReference>
<keyword evidence="3" id="KW-1003">Cell membrane</keyword>
<evidence type="ECO:0000256" key="6">
    <source>
        <dbReference type="ARBA" id="ARBA00022989"/>
    </source>
</evidence>
<feature type="transmembrane region" description="Helical" evidence="8">
    <location>
        <begin position="197"/>
        <end position="216"/>
    </location>
</feature>
<feature type="transmembrane region" description="Helical" evidence="8">
    <location>
        <begin position="397"/>
        <end position="419"/>
    </location>
</feature>
<feature type="transmembrane region" description="Helical" evidence="8">
    <location>
        <begin position="162"/>
        <end position="185"/>
    </location>
</feature>
<dbReference type="PANTHER" id="PTHR43528:SF1">
    <property type="entry name" value="ALPHA-KETOGLUTARATE PERMEASE"/>
    <property type="match status" value="1"/>
</dbReference>
<name>A0ABP7C5J0_9MICC</name>
<dbReference type="InterPro" id="IPR036259">
    <property type="entry name" value="MFS_trans_sf"/>
</dbReference>
<evidence type="ECO:0000256" key="3">
    <source>
        <dbReference type="ARBA" id="ARBA00022475"/>
    </source>
</evidence>
<feature type="domain" description="Major facilitator superfamily (MFS) profile" evidence="9">
    <location>
        <begin position="25"/>
        <end position="453"/>
    </location>
</feature>
<feature type="transmembrane region" description="Helical" evidence="8">
    <location>
        <begin position="431"/>
        <end position="449"/>
    </location>
</feature>
<keyword evidence="6 8" id="KW-1133">Transmembrane helix</keyword>
<dbReference type="Proteomes" id="UP001500752">
    <property type="component" value="Unassembled WGS sequence"/>
</dbReference>
<proteinExistence type="predicted"/>
<feature type="transmembrane region" description="Helical" evidence="8">
    <location>
        <begin position="307"/>
        <end position="324"/>
    </location>
</feature>
<gene>
    <name evidence="10" type="ORF">GCM10023081_14630</name>
</gene>
<evidence type="ECO:0000256" key="8">
    <source>
        <dbReference type="SAM" id="Phobius"/>
    </source>
</evidence>
<feature type="transmembrane region" description="Helical" evidence="8">
    <location>
        <begin position="336"/>
        <end position="356"/>
    </location>
</feature>
<dbReference type="InterPro" id="IPR005828">
    <property type="entry name" value="MFS_sugar_transport-like"/>
</dbReference>
<evidence type="ECO:0000313" key="10">
    <source>
        <dbReference type="EMBL" id="GAA3677405.1"/>
    </source>
</evidence>
<evidence type="ECO:0000256" key="1">
    <source>
        <dbReference type="ARBA" id="ARBA00004651"/>
    </source>
</evidence>
<keyword evidence="7 8" id="KW-0472">Membrane</keyword>
<evidence type="ECO:0000313" key="11">
    <source>
        <dbReference type="Proteomes" id="UP001500752"/>
    </source>
</evidence>
<accession>A0ABP7C5J0</accession>
<keyword evidence="5" id="KW-0769">Symport</keyword>
<feature type="transmembrane region" description="Helical" evidence="8">
    <location>
        <begin position="63"/>
        <end position="89"/>
    </location>
</feature>
<dbReference type="RefSeq" id="WP_345149654.1">
    <property type="nucleotide sequence ID" value="NZ_BAABEO010000009.1"/>
</dbReference>
<dbReference type="PANTHER" id="PTHR43528">
    <property type="entry name" value="ALPHA-KETOGLUTARATE PERMEASE"/>
    <property type="match status" value="1"/>
</dbReference>
<comment type="subcellular location">
    <subcellularLocation>
        <location evidence="1">Cell membrane</location>
        <topology evidence="1">Multi-pass membrane protein</topology>
    </subcellularLocation>
</comment>
<dbReference type="PROSITE" id="PS00217">
    <property type="entry name" value="SUGAR_TRANSPORT_2"/>
    <property type="match status" value="1"/>
</dbReference>
<feature type="transmembrane region" description="Helical" evidence="8">
    <location>
        <begin position="270"/>
        <end position="287"/>
    </location>
</feature>
<evidence type="ECO:0000256" key="5">
    <source>
        <dbReference type="ARBA" id="ARBA00022847"/>
    </source>
</evidence>
<protein>
    <submittedName>
        <fullName evidence="10">MFS transporter</fullName>
    </submittedName>
</protein>
<keyword evidence="11" id="KW-1185">Reference proteome</keyword>
<evidence type="ECO:0000256" key="2">
    <source>
        <dbReference type="ARBA" id="ARBA00022448"/>
    </source>
</evidence>
<keyword evidence="2" id="KW-0813">Transport</keyword>
<feature type="transmembrane region" description="Helical" evidence="8">
    <location>
        <begin position="362"/>
        <end position="385"/>
    </location>
</feature>